<dbReference type="InterPro" id="IPR023867">
    <property type="entry name" value="Sulphatase_maturase_rSAM"/>
</dbReference>
<dbReference type="SUPFAM" id="SSF102114">
    <property type="entry name" value="Radical SAM enzymes"/>
    <property type="match status" value="1"/>
</dbReference>
<dbReference type="PANTHER" id="PTHR11228:SF35">
    <property type="entry name" value="MOLYBDENUM COFACTOR BIOSYNTHESIS PROTEIN A-RELATED"/>
    <property type="match status" value="1"/>
</dbReference>
<evidence type="ECO:0000256" key="4">
    <source>
        <dbReference type="ARBA" id="ARBA00022723"/>
    </source>
</evidence>
<dbReference type="InterPro" id="IPR007197">
    <property type="entry name" value="rSAM"/>
</dbReference>
<keyword evidence="6" id="KW-0411">Iron-sulfur</keyword>
<keyword evidence="5" id="KW-0408">Iron</keyword>
<comment type="cofactor">
    <cofactor evidence="1">
        <name>[4Fe-4S] cluster</name>
        <dbReference type="ChEBI" id="CHEBI:49883"/>
    </cofactor>
</comment>
<dbReference type="CDD" id="cd01335">
    <property type="entry name" value="Radical_SAM"/>
    <property type="match status" value="1"/>
</dbReference>
<dbReference type="EMBL" id="AP017924">
    <property type="protein sequence ID" value="BAW19050.1"/>
    <property type="molecule type" value="Genomic_DNA"/>
</dbReference>
<dbReference type="InterPro" id="IPR013785">
    <property type="entry name" value="Aldolase_TIM"/>
</dbReference>
<dbReference type="GO" id="GO:0016491">
    <property type="term" value="F:oxidoreductase activity"/>
    <property type="evidence" value="ECO:0007669"/>
    <property type="project" value="InterPro"/>
</dbReference>
<dbReference type="GO" id="GO:0051539">
    <property type="term" value="F:4 iron, 4 sulfur cluster binding"/>
    <property type="evidence" value="ECO:0007669"/>
    <property type="project" value="UniProtKB-KW"/>
</dbReference>
<accession>A0A1L7N0Q5</accession>
<keyword evidence="9" id="KW-1185">Reference proteome</keyword>
<proteinExistence type="predicted"/>
<dbReference type="Pfam" id="PF04055">
    <property type="entry name" value="Radical_SAM"/>
    <property type="match status" value="1"/>
</dbReference>
<reference evidence="8 9" key="1">
    <citation type="submission" date="2016-12" db="EMBL/GenBank/DDBJ databases">
        <title>Characterization of two jumbo phages RP12 and RP31 infecting the phytopathogen Ralstonia solanacearum.</title>
        <authorList>
            <person name="Kawasaki T."/>
            <person name="Yoshikawa G."/>
            <person name="Ogata H."/>
            <person name="Yamada T."/>
        </authorList>
    </citation>
    <scope>NUCLEOTIDE SEQUENCE [LARGE SCALE GENOMIC DNA]</scope>
    <source>
        <strain evidence="8 9">RP12</strain>
    </source>
</reference>
<evidence type="ECO:0000256" key="5">
    <source>
        <dbReference type="ARBA" id="ARBA00023004"/>
    </source>
</evidence>
<dbReference type="PROSITE" id="PS01305">
    <property type="entry name" value="MOAA_NIFB_PQQE"/>
    <property type="match status" value="1"/>
</dbReference>
<dbReference type="KEGG" id="vg:40074471"/>
<protein>
    <recommendedName>
        <fullName evidence="7">Radical SAM core domain-containing protein</fullName>
    </recommendedName>
</protein>
<dbReference type="GeneID" id="40074471"/>
<dbReference type="SFLD" id="SFLDG01384">
    <property type="entry name" value="thioether_bond_formation_requi"/>
    <property type="match status" value="1"/>
</dbReference>
<keyword evidence="2" id="KW-0004">4Fe-4S</keyword>
<dbReference type="InterPro" id="IPR058240">
    <property type="entry name" value="rSAM_sf"/>
</dbReference>
<dbReference type="InterPro" id="IPR050377">
    <property type="entry name" value="Radical_SAM_PqqE_MftC-like"/>
</dbReference>
<evidence type="ECO:0000313" key="9">
    <source>
        <dbReference type="Proteomes" id="UP000222831"/>
    </source>
</evidence>
<evidence type="ECO:0000256" key="1">
    <source>
        <dbReference type="ARBA" id="ARBA00001966"/>
    </source>
</evidence>
<keyword evidence="3" id="KW-0949">S-adenosyl-L-methionine</keyword>
<dbReference type="PANTHER" id="PTHR11228">
    <property type="entry name" value="RADICAL SAM DOMAIN PROTEIN"/>
    <property type="match status" value="1"/>
</dbReference>
<dbReference type="NCBIfam" id="TIGR04085">
    <property type="entry name" value="rSAM_more_4Fe4S"/>
    <property type="match status" value="1"/>
</dbReference>
<dbReference type="Proteomes" id="UP000222831">
    <property type="component" value="Segment"/>
</dbReference>
<dbReference type="PROSITE" id="PS51918">
    <property type="entry name" value="RADICAL_SAM"/>
    <property type="match status" value="1"/>
</dbReference>
<feature type="domain" description="Radical SAM core" evidence="7">
    <location>
        <begin position="35"/>
        <end position="254"/>
    </location>
</feature>
<evidence type="ECO:0000259" key="7">
    <source>
        <dbReference type="PROSITE" id="PS51918"/>
    </source>
</evidence>
<dbReference type="Gene3D" id="3.20.20.70">
    <property type="entry name" value="Aldolase class I"/>
    <property type="match status" value="1"/>
</dbReference>
<sequence>MQEQVIKIHRKKEPIDFKKPGERIKTIAEVKDILFAELKVLNVILTNACNLSCSYCFEQHKQDYGKFTQEQLKQVYDFLLNANTQPHRHFQFFGGEPLAQKKKILDFCRDHKDELSANKEQVRVSIVTNALLLTPEFIEEYCSYDFTSLVISLDTDDAESNRRELTQENIDYIFEMIKLLPDSMMRDAHHVSIRCTINEESVPHLDRFMERLYASGVRNFVIHPLILAKDQGAIEWQPGMWERMYHSLHQAMHRWDDFKITWAEGVGVKGESNCMVGSDMIAMDASGDFSGCYFLTNLKETYGNTMLGNLFRDEIYIDRYVEFQQAYAKSLEHEQCQSCHLKNFCYQCPAGNAATGGSLFRPDSMCKRIVELFLTLRQDFNRKALLQQFKELEEAVVQQGPIAQSRAVLHCIYREFTGEIQDNAIIDAYEELPAPHTLLFMFKQMLEGGLTSIPPLDVWVSGLLRRNPRPEESIDPYEFYLFLCKLRGIPIDFKYTPNGSVQEQNYFITLTHLLIFDESRYLSKYDPEHSRSRILDL</sequence>
<evidence type="ECO:0000256" key="2">
    <source>
        <dbReference type="ARBA" id="ARBA00022485"/>
    </source>
</evidence>
<dbReference type="InterPro" id="IPR000385">
    <property type="entry name" value="MoaA_NifB_PqqE_Fe-S-bd_CS"/>
</dbReference>
<name>A0A1L7N0Q5_9CAUD</name>
<evidence type="ECO:0000256" key="3">
    <source>
        <dbReference type="ARBA" id="ARBA00022691"/>
    </source>
</evidence>
<dbReference type="RefSeq" id="YP_009598769.1">
    <property type="nucleotide sequence ID" value="NC_041911.1"/>
</dbReference>
<dbReference type="OrthoDB" id="2395at10239"/>
<keyword evidence="4" id="KW-0479">Metal-binding</keyword>
<dbReference type="SFLD" id="SFLDG01067">
    <property type="entry name" value="SPASM/twitch_domain_containing"/>
    <property type="match status" value="1"/>
</dbReference>
<dbReference type="GO" id="GO:0046872">
    <property type="term" value="F:metal ion binding"/>
    <property type="evidence" value="ECO:0007669"/>
    <property type="project" value="UniProtKB-KW"/>
</dbReference>
<dbReference type="SFLD" id="SFLDG01386">
    <property type="entry name" value="main_SPASM_domain-containing"/>
    <property type="match status" value="1"/>
</dbReference>
<organism evidence="8 9">
    <name type="scientific">Ralstonia phage RP12</name>
    <dbReference type="NCBI Taxonomy" id="1923889"/>
    <lineage>
        <taxon>Viruses</taxon>
        <taxon>Duplodnaviria</taxon>
        <taxon>Heunggongvirae</taxon>
        <taxon>Uroviricota</taxon>
        <taxon>Caudoviricetes</taxon>
        <taxon>Chimalliviridae</taxon>
        <taxon>Ripduovirus</taxon>
        <taxon>Ripduovirus RP12</taxon>
    </lineage>
</organism>
<evidence type="ECO:0000256" key="6">
    <source>
        <dbReference type="ARBA" id="ARBA00023014"/>
    </source>
</evidence>
<evidence type="ECO:0000313" key="8">
    <source>
        <dbReference type="EMBL" id="BAW19050.1"/>
    </source>
</evidence>
<dbReference type="SFLD" id="SFLDS00029">
    <property type="entry name" value="Radical_SAM"/>
    <property type="match status" value="1"/>
</dbReference>
<dbReference type="InterPro" id="IPR023885">
    <property type="entry name" value="4Fe4S-binding_SPASM_dom"/>
</dbReference>